<name>A0A699HQ08_TANCI</name>
<protein>
    <submittedName>
        <fullName evidence="1">Uncharacterized protein</fullName>
    </submittedName>
</protein>
<dbReference type="PANTHER" id="PTHR47150">
    <property type="entry name" value="OS12G0169200 PROTEIN"/>
    <property type="match status" value="1"/>
</dbReference>
<organism evidence="1">
    <name type="scientific">Tanacetum cinerariifolium</name>
    <name type="common">Dalmatian daisy</name>
    <name type="synonym">Chrysanthemum cinerariifolium</name>
    <dbReference type="NCBI Taxonomy" id="118510"/>
    <lineage>
        <taxon>Eukaryota</taxon>
        <taxon>Viridiplantae</taxon>
        <taxon>Streptophyta</taxon>
        <taxon>Embryophyta</taxon>
        <taxon>Tracheophyta</taxon>
        <taxon>Spermatophyta</taxon>
        <taxon>Magnoliopsida</taxon>
        <taxon>eudicotyledons</taxon>
        <taxon>Gunneridae</taxon>
        <taxon>Pentapetalae</taxon>
        <taxon>asterids</taxon>
        <taxon>campanulids</taxon>
        <taxon>Asterales</taxon>
        <taxon>Asteraceae</taxon>
        <taxon>Asteroideae</taxon>
        <taxon>Anthemideae</taxon>
        <taxon>Anthemidinae</taxon>
        <taxon>Tanacetum</taxon>
    </lineage>
</organism>
<sequence>MARPLFNRIIIAVTNYDPFFHNNTDCTGREGIFPLIKRTSAIHQLAYGVNGNFLDEYMQISERSSRMALDHFCEAVMQIYGPKFLRKPTVTDIEKLYRHHEEKHGFPGMLGNLDCTDWEWFSCPYAFKGQYVRRDHGSNSFILLEAVASQDL</sequence>
<dbReference type="PANTHER" id="PTHR47150:SF4">
    <property type="entry name" value="HARBINGER TRANSPOSASE-DERIVED PROTEIN-RELATED"/>
    <property type="match status" value="1"/>
</dbReference>
<proteinExistence type="predicted"/>
<reference evidence="1" key="1">
    <citation type="journal article" date="2019" name="Sci. Rep.">
        <title>Draft genome of Tanacetum cinerariifolium, the natural source of mosquito coil.</title>
        <authorList>
            <person name="Yamashiro T."/>
            <person name="Shiraishi A."/>
            <person name="Satake H."/>
            <person name="Nakayama K."/>
        </authorList>
    </citation>
    <scope>NUCLEOTIDE SEQUENCE</scope>
</reference>
<dbReference type="AlphaFoldDB" id="A0A699HQ08"/>
<dbReference type="EMBL" id="BKCJ010182014">
    <property type="protein sequence ID" value="GEY47924.1"/>
    <property type="molecule type" value="Genomic_DNA"/>
</dbReference>
<dbReference type="Pfam" id="PF04827">
    <property type="entry name" value="Plant_tran"/>
    <property type="match status" value="1"/>
</dbReference>
<dbReference type="InterPro" id="IPR006912">
    <property type="entry name" value="Harbinger_derived_prot"/>
</dbReference>
<comment type="caution">
    <text evidence="1">The sequence shown here is derived from an EMBL/GenBank/DDBJ whole genome shotgun (WGS) entry which is preliminary data.</text>
</comment>
<evidence type="ECO:0000313" key="1">
    <source>
        <dbReference type="EMBL" id="GEY47924.1"/>
    </source>
</evidence>
<gene>
    <name evidence="1" type="ORF">Tci_419898</name>
</gene>
<accession>A0A699HQ08</accession>